<feature type="non-terminal residue" evidence="2">
    <location>
        <position position="85"/>
    </location>
</feature>
<dbReference type="KEGG" id="spar:SPRG_20554"/>
<gene>
    <name evidence="2" type="ORF">SPRG_20554</name>
</gene>
<evidence type="ECO:0000313" key="3">
    <source>
        <dbReference type="Proteomes" id="UP000030745"/>
    </source>
</evidence>
<evidence type="ECO:0000256" key="1">
    <source>
        <dbReference type="SAM" id="MobiDB-lite"/>
    </source>
</evidence>
<dbReference type="GeneID" id="24141658"/>
<sequence length="85" mass="9518">MAGHRPPTSSILDMSPYCSDDDDTDGEGTLEEKMRILTYEEELALETRARQRSKAKKAEPKAPPSPRQRVEASSRRHPPTNAPVQ</sequence>
<dbReference type="AlphaFoldDB" id="A0A067C7L9"/>
<feature type="region of interest" description="Disordered" evidence="1">
    <location>
        <begin position="1"/>
        <end position="27"/>
    </location>
</feature>
<accession>A0A067C7L9</accession>
<keyword evidence="3" id="KW-1185">Reference proteome</keyword>
<dbReference type="RefSeq" id="XP_012202790.1">
    <property type="nucleotide sequence ID" value="XM_012347400.1"/>
</dbReference>
<dbReference type="Proteomes" id="UP000030745">
    <property type="component" value="Unassembled WGS sequence"/>
</dbReference>
<dbReference type="EMBL" id="KK583223">
    <property type="protein sequence ID" value="KDO26513.1"/>
    <property type="molecule type" value="Genomic_DNA"/>
</dbReference>
<name>A0A067C7L9_SAPPC</name>
<dbReference type="VEuPathDB" id="FungiDB:SPRG_20554"/>
<feature type="region of interest" description="Disordered" evidence="1">
    <location>
        <begin position="47"/>
        <end position="85"/>
    </location>
</feature>
<organism evidence="2 3">
    <name type="scientific">Saprolegnia parasitica (strain CBS 223.65)</name>
    <dbReference type="NCBI Taxonomy" id="695850"/>
    <lineage>
        <taxon>Eukaryota</taxon>
        <taxon>Sar</taxon>
        <taxon>Stramenopiles</taxon>
        <taxon>Oomycota</taxon>
        <taxon>Saprolegniomycetes</taxon>
        <taxon>Saprolegniales</taxon>
        <taxon>Saprolegniaceae</taxon>
        <taxon>Saprolegnia</taxon>
    </lineage>
</organism>
<proteinExistence type="predicted"/>
<evidence type="ECO:0000313" key="2">
    <source>
        <dbReference type="EMBL" id="KDO26513.1"/>
    </source>
</evidence>
<reference evidence="2 3" key="1">
    <citation type="journal article" date="2013" name="PLoS Genet.">
        <title>Distinctive expansion of potential virulence genes in the genome of the oomycete fish pathogen Saprolegnia parasitica.</title>
        <authorList>
            <person name="Jiang R.H."/>
            <person name="de Bruijn I."/>
            <person name="Haas B.J."/>
            <person name="Belmonte R."/>
            <person name="Lobach L."/>
            <person name="Christie J."/>
            <person name="van den Ackerveken G."/>
            <person name="Bottin A."/>
            <person name="Bulone V."/>
            <person name="Diaz-Moreno S.M."/>
            <person name="Dumas B."/>
            <person name="Fan L."/>
            <person name="Gaulin E."/>
            <person name="Govers F."/>
            <person name="Grenville-Briggs L.J."/>
            <person name="Horner N.R."/>
            <person name="Levin J.Z."/>
            <person name="Mammella M."/>
            <person name="Meijer H.J."/>
            <person name="Morris P."/>
            <person name="Nusbaum C."/>
            <person name="Oome S."/>
            <person name="Phillips A.J."/>
            <person name="van Rooyen D."/>
            <person name="Rzeszutek E."/>
            <person name="Saraiva M."/>
            <person name="Secombes C.J."/>
            <person name="Seidl M.F."/>
            <person name="Snel B."/>
            <person name="Stassen J.H."/>
            <person name="Sykes S."/>
            <person name="Tripathy S."/>
            <person name="van den Berg H."/>
            <person name="Vega-Arreguin J.C."/>
            <person name="Wawra S."/>
            <person name="Young S.K."/>
            <person name="Zeng Q."/>
            <person name="Dieguez-Uribeondo J."/>
            <person name="Russ C."/>
            <person name="Tyler B.M."/>
            <person name="van West P."/>
        </authorList>
    </citation>
    <scope>NUCLEOTIDE SEQUENCE [LARGE SCALE GENOMIC DNA]</scope>
    <source>
        <strain evidence="2 3">CBS 223.65</strain>
    </source>
</reference>
<protein>
    <submittedName>
        <fullName evidence="2">Uncharacterized protein</fullName>
    </submittedName>
</protein>